<feature type="compositionally biased region" description="Polar residues" evidence="16">
    <location>
        <begin position="203"/>
        <end position="212"/>
    </location>
</feature>
<evidence type="ECO:0000256" key="4">
    <source>
        <dbReference type="ARBA" id="ARBA00022763"/>
    </source>
</evidence>
<evidence type="ECO:0000256" key="7">
    <source>
        <dbReference type="ARBA" id="ARBA00022840"/>
    </source>
</evidence>
<feature type="compositionally biased region" description="Acidic residues" evidence="16">
    <location>
        <begin position="161"/>
        <end position="172"/>
    </location>
</feature>
<evidence type="ECO:0000256" key="15">
    <source>
        <dbReference type="HAMAP-Rule" id="MF_03176"/>
    </source>
</evidence>
<comment type="subunit">
    <text evidence="15">Monomer.</text>
</comment>
<keyword evidence="11 15" id="KW-0234">DNA repair</keyword>
<dbReference type="InterPro" id="IPR027417">
    <property type="entry name" value="P-loop_NTPase"/>
</dbReference>
<dbReference type="SMART" id="SM00382">
    <property type="entry name" value="AAA"/>
    <property type="match status" value="1"/>
</dbReference>
<evidence type="ECO:0000256" key="5">
    <source>
        <dbReference type="ARBA" id="ARBA00022801"/>
    </source>
</evidence>
<dbReference type="PANTHER" id="PTHR47642:SF5">
    <property type="entry name" value="ATP-DEPENDENT DNA HELICASE"/>
    <property type="match status" value="1"/>
</dbReference>
<dbReference type="Gene3D" id="3.40.50.300">
    <property type="entry name" value="P-loop containing nucleotide triphosphate hydrolases"/>
    <property type="match status" value="1"/>
</dbReference>
<feature type="region of interest" description="Disordered" evidence="16">
    <location>
        <begin position="50"/>
        <end position="272"/>
    </location>
</feature>
<evidence type="ECO:0000256" key="2">
    <source>
        <dbReference type="ARBA" id="ARBA00004604"/>
    </source>
</evidence>
<evidence type="ECO:0000313" key="18">
    <source>
        <dbReference type="EMBL" id="PNP38078.1"/>
    </source>
</evidence>
<reference evidence="18 19" key="1">
    <citation type="submission" date="2017-02" db="EMBL/GenBank/DDBJ databases">
        <title>Genomes of Trichoderma spp. with biocontrol activity.</title>
        <authorList>
            <person name="Gardiner D."/>
            <person name="Kazan K."/>
            <person name="Vos C."/>
            <person name="Harvey P."/>
        </authorList>
    </citation>
    <scope>NUCLEOTIDE SEQUENCE [LARGE SCALE GENOMIC DNA]</scope>
    <source>
        <strain evidence="18 19">A5MH</strain>
    </source>
</reference>
<feature type="domain" description="AAA+ ATPase" evidence="17">
    <location>
        <begin position="342"/>
        <end position="640"/>
    </location>
</feature>
<dbReference type="SUPFAM" id="SSF52540">
    <property type="entry name" value="P-loop containing nucleoside triphosphate hydrolases"/>
    <property type="match status" value="2"/>
</dbReference>
<dbReference type="CDD" id="cd18809">
    <property type="entry name" value="SF1_C_RecD"/>
    <property type="match status" value="1"/>
</dbReference>
<dbReference type="InterPro" id="IPR051055">
    <property type="entry name" value="PIF1_helicase"/>
</dbReference>
<evidence type="ECO:0000256" key="8">
    <source>
        <dbReference type="ARBA" id="ARBA00023125"/>
    </source>
</evidence>
<keyword evidence="3 15" id="KW-0547">Nucleotide-binding</keyword>
<feature type="binding site" evidence="15">
    <location>
        <begin position="350"/>
        <end position="357"/>
    </location>
    <ligand>
        <name>ATP</name>
        <dbReference type="ChEBI" id="CHEBI:30616"/>
    </ligand>
</feature>
<evidence type="ECO:0000256" key="13">
    <source>
        <dbReference type="ARBA" id="ARBA00023242"/>
    </source>
</evidence>
<comment type="subcellular location">
    <subcellularLocation>
        <location evidence="2">Nucleus</location>
        <location evidence="2">Nucleolus</location>
    </subcellularLocation>
    <subcellularLocation>
        <location evidence="15">Nucleus</location>
    </subcellularLocation>
    <subcellularLocation>
        <location evidence="15">Mitochondrion</location>
    </subcellularLocation>
</comment>
<dbReference type="GO" id="GO:0000723">
    <property type="term" value="P:telomere maintenance"/>
    <property type="evidence" value="ECO:0007669"/>
    <property type="project" value="InterPro"/>
</dbReference>
<evidence type="ECO:0000256" key="6">
    <source>
        <dbReference type="ARBA" id="ARBA00022806"/>
    </source>
</evidence>
<dbReference type="GO" id="GO:0005730">
    <property type="term" value="C:nucleolus"/>
    <property type="evidence" value="ECO:0007669"/>
    <property type="project" value="UniProtKB-SubCell"/>
</dbReference>
<dbReference type="GO" id="GO:0043139">
    <property type="term" value="F:5'-3' DNA helicase activity"/>
    <property type="evidence" value="ECO:0007669"/>
    <property type="project" value="UniProtKB-UniRule"/>
</dbReference>
<protein>
    <recommendedName>
        <fullName evidence="15">ATP-dependent DNA helicase PIF1</fullName>
        <ecNumber evidence="15">5.6.2.3</ecNumber>
    </recommendedName>
    <alternativeName>
        <fullName evidence="15">DNA 5'-3' helicase PIF1</fullName>
    </alternativeName>
    <alternativeName>
        <fullName evidence="15">DNA repair and recombination helicase PIF1</fullName>
    </alternativeName>
</protein>
<dbReference type="Proteomes" id="UP000236546">
    <property type="component" value="Unassembled WGS sequence"/>
</dbReference>
<dbReference type="CDD" id="cd18037">
    <property type="entry name" value="DEXSc_Pif1_like"/>
    <property type="match status" value="1"/>
</dbReference>
<keyword evidence="6 15" id="KW-0347">Helicase</keyword>
<dbReference type="GO" id="GO:0006310">
    <property type="term" value="P:DNA recombination"/>
    <property type="evidence" value="ECO:0007669"/>
    <property type="project" value="UniProtKB-UniRule"/>
</dbReference>
<dbReference type="HAMAP" id="MF_03176">
    <property type="entry name" value="PIF1"/>
    <property type="match status" value="1"/>
</dbReference>
<evidence type="ECO:0000256" key="1">
    <source>
        <dbReference type="ARBA" id="ARBA00001946"/>
    </source>
</evidence>
<proteinExistence type="inferred from homology"/>
<dbReference type="GO" id="GO:0005739">
    <property type="term" value="C:mitochondrion"/>
    <property type="evidence" value="ECO:0007669"/>
    <property type="project" value="UniProtKB-SubCell"/>
</dbReference>
<comment type="caution">
    <text evidence="18">The sequence shown here is derived from an EMBL/GenBank/DDBJ whole genome shotgun (WGS) entry which is preliminary data.</text>
</comment>
<dbReference type="EMBL" id="MTYH01000115">
    <property type="protein sequence ID" value="PNP38078.1"/>
    <property type="molecule type" value="Genomic_DNA"/>
</dbReference>
<feature type="DNA-binding region" evidence="15">
    <location>
        <begin position="752"/>
        <end position="771"/>
    </location>
</feature>
<dbReference type="Pfam" id="PF21530">
    <property type="entry name" value="Pif1_2B_dom"/>
    <property type="match status" value="1"/>
</dbReference>
<accession>A0A2K0SXS6</accession>
<dbReference type="Pfam" id="PF05970">
    <property type="entry name" value="PIF1"/>
    <property type="match status" value="1"/>
</dbReference>
<dbReference type="PANTHER" id="PTHR47642">
    <property type="entry name" value="ATP-DEPENDENT DNA HELICASE"/>
    <property type="match status" value="1"/>
</dbReference>
<keyword evidence="5 15" id="KW-0378">Hydrolase</keyword>
<dbReference type="InterPro" id="IPR048293">
    <property type="entry name" value="PIF1_RRM3_pfh1"/>
</dbReference>
<dbReference type="AlphaFoldDB" id="A0A2K0SXS6"/>
<keyword evidence="9 15" id="KW-0496">Mitochondrion</keyword>
<comment type="catalytic activity">
    <reaction evidence="14 15">
        <text>ATP + H2O = ADP + phosphate + H(+)</text>
        <dbReference type="Rhea" id="RHEA:13065"/>
        <dbReference type="ChEBI" id="CHEBI:15377"/>
        <dbReference type="ChEBI" id="CHEBI:15378"/>
        <dbReference type="ChEBI" id="CHEBI:30616"/>
        <dbReference type="ChEBI" id="CHEBI:43474"/>
        <dbReference type="ChEBI" id="CHEBI:456216"/>
        <dbReference type="EC" id="5.6.2.3"/>
    </reaction>
</comment>
<dbReference type="FunFam" id="3.40.50.300:FF:001226">
    <property type="entry name" value="ATP-dependent DNA helicase PIF1"/>
    <property type="match status" value="1"/>
</dbReference>
<evidence type="ECO:0000256" key="16">
    <source>
        <dbReference type="SAM" id="MobiDB-lite"/>
    </source>
</evidence>
<gene>
    <name evidence="15" type="primary">PIF1</name>
    <name evidence="18" type="ORF">TGAMA5MH_10177</name>
</gene>
<sequence>MKASFWSRPARSSPTSQNILGQLAYAHWTPRNSSLAAADSMFVKANKAFKASDPPGRNALSKQLFPSSSPSASPVTTDIRDQLKKAGTGSALSSASASSARTTPFSKPLQQQQPMASSSGSAAGSLASLYGKSDPFKASPETIDLTGPENNEKTKQHVYFGEDDFSDDEDLDLDFKAPSALPTLPDPKPPIVEEDDFPPPPTQQIDWSSSPKSHYFPSKSLSTASLKRDSSGESDLTGPPISKKKRVLPASFRSEPELSQDQGPFDVPTYAQPTKPKRIWEASAEAINEQKKQLKIQQAARADSQGIDEQPLQFGKTHDASKVEAIHLSKEQERVLDLVVNQGKSVFFTGPAGTGKSVLMRAIITQLRAKHARDRERVAVTASTGLAACNIGGITLHSFSGIGLGKEDAPTLVKKIRRNPKAKTRWLRTKCLIIDEISMVDGDLFDKLSQIGRTIRSNGRPWGGIQLVITGDFFQLPPVPEKDKKSEAKFAFDAATWTTSIDHTIGLTQVFRQRDPVFATMLNEMRLGQISQQTVDTFKKLSRPLEFDDGVESAELFPTRAQVDGSNERRLRELPGRPNRYDAIDSGAVAVEVRDKLLQNMMAPKSIELKVNSQVMLIKNLDGSLVNGSLGTVIGFSDEKSFDMSDMTDYDDGENEAMAKARKKLKAFSREPEPDGSGMKFPVVRFISTDGVARVILCQPEEWKVELPNGEVQAKRVQIPLILAWALSIHKAQGQTLERVTVNLGKVFEKGQAYVALSRATSQAGLRVLGFDKNKVMAHPRVIVFYRQLYSAEEAASRRPNSLTDFMANRKGATSASA</sequence>
<evidence type="ECO:0000259" key="17">
    <source>
        <dbReference type="SMART" id="SM00382"/>
    </source>
</evidence>
<feature type="compositionally biased region" description="Low complexity" evidence="16">
    <location>
        <begin position="116"/>
        <end position="129"/>
    </location>
</feature>
<comment type="function">
    <text evidence="15">DNA-dependent ATPase and 5'-3' DNA helicase required for the maintenance of both mitochondrial and nuclear genome stability.</text>
</comment>
<keyword evidence="10 15" id="KW-0233">DNA recombination</keyword>
<dbReference type="EC" id="5.6.2.3" evidence="15"/>
<evidence type="ECO:0000313" key="19">
    <source>
        <dbReference type="Proteomes" id="UP000236546"/>
    </source>
</evidence>
<evidence type="ECO:0000256" key="3">
    <source>
        <dbReference type="ARBA" id="ARBA00022741"/>
    </source>
</evidence>
<evidence type="ECO:0000256" key="10">
    <source>
        <dbReference type="ARBA" id="ARBA00023172"/>
    </source>
</evidence>
<dbReference type="GO" id="GO:0003697">
    <property type="term" value="F:single-stranded DNA binding"/>
    <property type="evidence" value="ECO:0007669"/>
    <property type="project" value="UniProtKB-ARBA"/>
</dbReference>
<dbReference type="GO" id="GO:0005524">
    <property type="term" value="F:ATP binding"/>
    <property type="evidence" value="ECO:0007669"/>
    <property type="project" value="UniProtKB-UniRule"/>
</dbReference>
<evidence type="ECO:0000256" key="9">
    <source>
        <dbReference type="ARBA" id="ARBA00023128"/>
    </source>
</evidence>
<keyword evidence="13 15" id="KW-0539">Nucleus</keyword>
<keyword evidence="12 15" id="KW-0413">Isomerase</keyword>
<dbReference type="OrthoDB" id="432234at2759"/>
<dbReference type="InterPro" id="IPR003593">
    <property type="entry name" value="AAA+_ATPase"/>
</dbReference>
<keyword evidence="4 15" id="KW-0227">DNA damage</keyword>
<dbReference type="InterPro" id="IPR049163">
    <property type="entry name" value="Pif1-like_2B_dom"/>
</dbReference>
<feature type="compositionally biased region" description="Polar residues" evidence="16">
    <location>
        <begin position="101"/>
        <end position="115"/>
    </location>
</feature>
<evidence type="ECO:0000256" key="12">
    <source>
        <dbReference type="ARBA" id="ARBA00023235"/>
    </source>
</evidence>
<evidence type="ECO:0000256" key="11">
    <source>
        <dbReference type="ARBA" id="ARBA00023204"/>
    </source>
</evidence>
<dbReference type="GO" id="GO:0006281">
    <property type="term" value="P:DNA repair"/>
    <property type="evidence" value="ECO:0007669"/>
    <property type="project" value="UniProtKB-UniRule"/>
</dbReference>
<dbReference type="GO" id="GO:0016887">
    <property type="term" value="F:ATP hydrolysis activity"/>
    <property type="evidence" value="ECO:0007669"/>
    <property type="project" value="RHEA"/>
</dbReference>
<comment type="similarity">
    <text evidence="15">Belongs to the helicase family. PIF1 subfamily.</text>
</comment>
<comment type="cofactor">
    <cofactor evidence="1 15">
        <name>Mg(2+)</name>
        <dbReference type="ChEBI" id="CHEBI:18420"/>
    </cofactor>
</comment>
<keyword evidence="7 15" id="KW-0067">ATP-binding</keyword>
<organism evidence="18 19">
    <name type="scientific">Trichoderma gamsii</name>
    <dbReference type="NCBI Taxonomy" id="398673"/>
    <lineage>
        <taxon>Eukaryota</taxon>
        <taxon>Fungi</taxon>
        <taxon>Dikarya</taxon>
        <taxon>Ascomycota</taxon>
        <taxon>Pezizomycotina</taxon>
        <taxon>Sordariomycetes</taxon>
        <taxon>Hypocreomycetidae</taxon>
        <taxon>Hypocreales</taxon>
        <taxon>Hypocreaceae</taxon>
        <taxon>Trichoderma</taxon>
    </lineage>
</organism>
<keyword evidence="8 15" id="KW-0238">DNA-binding</keyword>
<evidence type="ECO:0000256" key="14">
    <source>
        <dbReference type="ARBA" id="ARBA00048954"/>
    </source>
</evidence>
<feature type="compositionally biased region" description="Low complexity" evidence="16">
    <location>
        <begin position="90"/>
        <end position="100"/>
    </location>
</feature>
<dbReference type="InterPro" id="IPR010285">
    <property type="entry name" value="DNA_helicase_pif1-like_DEAD"/>
</dbReference>
<name>A0A2K0SXS6_9HYPO</name>